<feature type="domain" description="CCHC-type" evidence="3">
    <location>
        <begin position="97"/>
        <end position="110"/>
    </location>
</feature>
<proteinExistence type="predicted"/>
<keyword evidence="1" id="KW-0698">rRNA processing</keyword>
<sequence>MGILATTLQYYIHLRMNNDPGWKNIKVILSDSNAPGEGEHKIMSYIRGQRNLPGIDPNTRHCLYGLDADLILLALATHELHFSILREVVFLPGQQDKCFLCGQMGHLAADVKVKLRGNLENLMKGERTWGLPRSPFSFFKYGY</sequence>
<dbReference type="GO" id="GO:0006364">
    <property type="term" value="P:rRNA processing"/>
    <property type="evidence" value="ECO:0007669"/>
    <property type="project" value="UniProtKB-KW"/>
</dbReference>
<reference evidence="5" key="1">
    <citation type="submission" date="2021-08" db="EMBL/GenBank/DDBJ databases">
        <title>WGS assembly of Ceratopteris richardii.</title>
        <authorList>
            <person name="Marchant D.B."/>
            <person name="Chen G."/>
            <person name="Jenkins J."/>
            <person name="Shu S."/>
            <person name="Leebens-Mack J."/>
            <person name="Grimwood J."/>
            <person name="Schmutz J."/>
            <person name="Soltis P."/>
            <person name="Soltis D."/>
            <person name="Chen Z.-H."/>
        </authorList>
    </citation>
    <scope>NUCLEOTIDE SEQUENCE</scope>
    <source>
        <strain evidence="5">Whitten #5841</strain>
        <tissue evidence="5">Leaf</tissue>
    </source>
</reference>
<dbReference type="AlphaFoldDB" id="A0A8T2U949"/>
<dbReference type="Pfam" id="PF03159">
    <property type="entry name" value="XRN_N"/>
    <property type="match status" value="1"/>
</dbReference>
<evidence type="ECO:0000313" key="5">
    <source>
        <dbReference type="EMBL" id="KAH7432377.1"/>
    </source>
</evidence>
<keyword evidence="2" id="KW-0175">Coiled coil</keyword>
<dbReference type="InterPro" id="IPR004859">
    <property type="entry name" value="Xrn1_N"/>
</dbReference>
<dbReference type="InterPro" id="IPR001878">
    <property type="entry name" value="Znf_CCHC"/>
</dbReference>
<dbReference type="Proteomes" id="UP000825935">
    <property type="component" value="Chromosome 7"/>
</dbReference>
<dbReference type="InterPro" id="IPR027073">
    <property type="entry name" value="5_3_exoribonuclease"/>
</dbReference>
<dbReference type="GO" id="GO:0003723">
    <property type="term" value="F:RNA binding"/>
    <property type="evidence" value="ECO:0007669"/>
    <property type="project" value="TreeGrafter"/>
</dbReference>
<dbReference type="Pfam" id="PF00098">
    <property type="entry name" value="zf-CCHC"/>
    <property type="match status" value="1"/>
</dbReference>
<gene>
    <name evidence="5" type="ORF">KP509_07G019600</name>
</gene>
<evidence type="ECO:0000256" key="1">
    <source>
        <dbReference type="ARBA" id="ARBA00022552"/>
    </source>
</evidence>
<dbReference type="PANTHER" id="PTHR12341:SF41">
    <property type="entry name" value="5'-3' EXORIBONUCLEASE 2"/>
    <property type="match status" value="1"/>
</dbReference>
<dbReference type="GO" id="GO:0004534">
    <property type="term" value="F:5'-3' RNA exonuclease activity"/>
    <property type="evidence" value="ECO:0007669"/>
    <property type="project" value="TreeGrafter"/>
</dbReference>
<comment type="caution">
    <text evidence="5">The sequence shown here is derived from an EMBL/GenBank/DDBJ whole genome shotgun (WGS) entry which is preliminary data.</text>
</comment>
<dbReference type="GO" id="GO:0008270">
    <property type="term" value="F:zinc ion binding"/>
    <property type="evidence" value="ECO:0007669"/>
    <property type="project" value="InterPro"/>
</dbReference>
<evidence type="ECO:0000259" key="4">
    <source>
        <dbReference type="Pfam" id="PF03159"/>
    </source>
</evidence>
<accession>A0A8T2U949</accession>
<dbReference type="OrthoDB" id="372487at2759"/>
<dbReference type="EMBL" id="CM035412">
    <property type="protein sequence ID" value="KAH7432377.1"/>
    <property type="molecule type" value="Genomic_DNA"/>
</dbReference>
<evidence type="ECO:0000256" key="2">
    <source>
        <dbReference type="ARBA" id="ARBA00023054"/>
    </source>
</evidence>
<organism evidence="5 6">
    <name type="scientific">Ceratopteris richardii</name>
    <name type="common">Triangle waterfern</name>
    <dbReference type="NCBI Taxonomy" id="49495"/>
    <lineage>
        <taxon>Eukaryota</taxon>
        <taxon>Viridiplantae</taxon>
        <taxon>Streptophyta</taxon>
        <taxon>Embryophyta</taxon>
        <taxon>Tracheophyta</taxon>
        <taxon>Polypodiopsida</taxon>
        <taxon>Polypodiidae</taxon>
        <taxon>Polypodiales</taxon>
        <taxon>Pteridineae</taxon>
        <taxon>Pteridaceae</taxon>
        <taxon>Parkerioideae</taxon>
        <taxon>Ceratopteris</taxon>
    </lineage>
</organism>
<evidence type="ECO:0000259" key="3">
    <source>
        <dbReference type="Pfam" id="PF00098"/>
    </source>
</evidence>
<dbReference type="GO" id="GO:0000956">
    <property type="term" value="P:nuclear-transcribed mRNA catabolic process"/>
    <property type="evidence" value="ECO:0007669"/>
    <property type="project" value="TreeGrafter"/>
</dbReference>
<keyword evidence="6" id="KW-1185">Reference proteome</keyword>
<dbReference type="PANTHER" id="PTHR12341">
    <property type="entry name" value="5'-&gt;3' EXORIBONUCLEASE"/>
    <property type="match status" value="1"/>
</dbReference>
<dbReference type="GO" id="GO:0005634">
    <property type="term" value="C:nucleus"/>
    <property type="evidence" value="ECO:0007669"/>
    <property type="project" value="TreeGrafter"/>
</dbReference>
<name>A0A8T2U949_CERRI</name>
<evidence type="ECO:0000313" key="6">
    <source>
        <dbReference type="Proteomes" id="UP000825935"/>
    </source>
</evidence>
<feature type="domain" description="Xrn1 N-terminal" evidence="4">
    <location>
        <begin position="1"/>
        <end position="87"/>
    </location>
</feature>
<dbReference type="Gene3D" id="3.40.50.12390">
    <property type="match status" value="1"/>
</dbReference>
<protein>
    <submittedName>
        <fullName evidence="5">Uncharacterized protein</fullName>
    </submittedName>
</protein>